<organism evidence="3">
    <name type="scientific">Solibacter usitatus (strain Ellin6076)</name>
    <dbReference type="NCBI Taxonomy" id="234267"/>
    <lineage>
        <taxon>Bacteria</taxon>
        <taxon>Pseudomonadati</taxon>
        <taxon>Acidobacteriota</taxon>
        <taxon>Terriglobia</taxon>
        <taxon>Bryobacterales</taxon>
        <taxon>Solibacteraceae</taxon>
        <taxon>Candidatus Solibacter</taxon>
    </lineage>
</organism>
<dbReference type="AlphaFoldDB" id="Q01WD2"/>
<proteinExistence type="predicted"/>
<name>Q01WD2_SOLUE</name>
<accession>Q01WD2</accession>
<dbReference type="OrthoDB" id="111111at2"/>
<feature type="region of interest" description="Disordered" evidence="1">
    <location>
        <begin position="58"/>
        <end position="79"/>
    </location>
</feature>
<keyword evidence="2" id="KW-0732">Signal</keyword>
<gene>
    <name evidence="3" type="ordered locus">Acid_5078</name>
</gene>
<dbReference type="InParanoid" id="Q01WD2"/>
<evidence type="ECO:0000256" key="1">
    <source>
        <dbReference type="SAM" id="MobiDB-lite"/>
    </source>
</evidence>
<evidence type="ECO:0008006" key="4">
    <source>
        <dbReference type="Google" id="ProtNLM"/>
    </source>
</evidence>
<reference evidence="3" key="1">
    <citation type="submission" date="2006-10" db="EMBL/GenBank/DDBJ databases">
        <title>Complete sequence of Solibacter usitatus Ellin6076.</title>
        <authorList>
            <consortium name="US DOE Joint Genome Institute"/>
            <person name="Copeland A."/>
            <person name="Lucas S."/>
            <person name="Lapidus A."/>
            <person name="Barry K."/>
            <person name="Detter J.C."/>
            <person name="Glavina del Rio T."/>
            <person name="Hammon N."/>
            <person name="Israni S."/>
            <person name="Dalin E."/>
            <person name="Tice H."/>
            <person name="Pitluck S."/>
            <person name="Thompson L.S."/>
            <person name="Brettin T."/>
            <person name="Bruce D."/>
            <person name="Han C."/>
            <person name="Tapia R."/>
            <person name="Gilna P."/>
            <person name="Schmutz J."/>
            <person name="Larimer F."/>
            <person name="Land M."/>
            <person name="Hauser L."/>
            <person name="Kyrpides N."/>
            <person name="Mikhailova N."/>
            <person name="Janssen P.H."/>
            <person name="Kuske C.R."/>
            <person name="Richardson P."/>
        </authorList>
    </citation>
    <scope>NUCLEOTIDE SEQUENCE</scope>
    <source>
        <strain evidence="3">Ellin6076</strain>
    </source>
</reference>
<feature type="compositionally biased region" description="Pro residues" evidence="1">
    <location>
        <begin position="64"/>
        <end position="74"/>
    </location>
</feature>
<sequence length="451" mass="50650" precursor="true">MDRTFYRLQGSVFVLLAALCPSLRAQDSPELSKQVAELRAMVDRLQGRVSELEARLAVTGKPAAPAPTSPPAQAPEPTSVAGTTINFLIDGYYGYNFNAPIGRANRLRAYDVSSNSFSLNQAAVVLENAPDPQRGKRWGARLDLQWGQATQTLQGNPANESRPEIYRNIFQAYGTFIVPLGKGLKVDFGKWASSLGIEGNYTQDQMNYSRSYWFNFLPFYHMGVRTNYQFSDRFGINYWVTNGAQQTEAFKGFKDQMGGVVLQPRKNINWTVNYYFGQEHPDTLFFLNTPAPVPDPPTQQGVPFLPIEGAPTGRLHIFDSYLTWNATPALAFALEGDYVVQRLFKNSPPQHVDGGALYAQYEFTKKFALAGRAEYLSDRGALFSGVEQALKETTLTTTYRFADRFMARAEWRYDFSNQPFFYTSTLGVLKKSQVTATLGLIWWYGGKQGAW</sequence>
<feature type="chain" id="PRO_5004162791" description="Porin" evidence="2">
    <location>
        <begin position="26"/>
        <end position="451"/>
    </location>
</feature>
<dbReference type="HOGENOM" id="CLU_047565_0_0_0"/>
<dbReference type="KEGG" id="sus:Acid_5078"/>
<dbReference type="InterPro" id="IPR011486">
    <property type="entry name" value="BBP2"/>
</dbReference>
<dbReference type="SUPFAM" id="SSF56935">
    <property type="entry name" value="Porins"/>
    <property type="match status" value="1"/>
</dbReference>
<evidence type="ECO:0000313" key="3">
    <source>
        <dbReference type="EMBL" id="ABJ86033.1"/>
    </source>
</evidence>
<dbReference type="Pfam" id="PF07642">
    <property type="entry name" value="BBP2"/>
    <property type="match status" value="1"/>
</dbReference>
<feature type="signal peptide" evidence="2">
    <location>
        <begin position="1"/>
        <end position="25"/>
    </location>
</feature>
<evidence type="ECO:0000256" key="2">
    <source>
        <dbReference type="SAM" id="SignalP"/>
    </source>
</evidence>
<dbReference type="STRING" id="234267.Acid_5078"/>
<protein>
    <recommendedName>
        <fullName evidence="4">Porin</fullName>
    </recommendedName>
</protein>
<dbReference type="EMBL" id="CP000473">
    <property type="protein sequence ID" value="ABJ86033.1"/>
    <property type="molecule type" value="Genomic_DNA"/>
</dbReference>